<organism evidence="2 3">
    <name type="scientific">Seminavis robusta</name>
    <dbReference type="NCBI Taxonomy" id="568900"/>
    <lineage>
        <taxon>Eukaryota</taxon>
        <taxon>Sar</taxon>
        <taxon>Stramenopiles</taxon>
        <taxon>Ochrophyta</taxon>
        <taxon>Bacillariophyta</taxon>
        <taxon>Bacillariophyceae</taxon>
        <taxon>Bacillariophycidae</taxon>
        <taxon>Naviculales</taxon>
        <taxon>Naviculaceae</taxon>
        <taxon>Seminavis</taxon>
    </lineage>
</organism>
<feature type="compositionally biased region" description="Acidic residues" evidence="1">
    <location>
        <begin position="444"/>
        <end position="458"/>
    </location>
</feature>
<dbReference type="SMART" id="SM00855">
    <property type="entry name" value="PGAM"/>
    <property type="match status" value="1"/>
</dbReference>
<feature type="region of interest" description="Disordered" evidence="1">
    <location>
        <begin position="436"/>
        <end position="468"/>
    </location>
</feature>
<feature type="compositionally biased region" description="Low complexity" evidence="1">
    <location>
        <begin position="1"/>
        <end position="18"/>
    </location>
</feature>
<keyword evidence="3" id="KW-1185">Reference proteome</keyword>
<evidence type="ECO:0000313" key="2">
    <source>
        <dbReference type="EMBL" id="CAB9507577.1"/>
    </source>
</evidence>
<gene>
    <name evidence="2" type="ORF">SEMRO_312_G114490.1</name>
</gene>
<dbReference type="InterPro" id="IPR050275">
    <property type="entry name" value="PGM_Phosphatase"/>
</dbReference>
<dbReference type="GO" id="GO:0005737">
    <property type="term" value="C:cytoplasm"/>
    <property type="evidence" value="ECO:0007669"/>
    <property type="project" value="TreeGrafter"/>
</dbReference>
<accession>A0A9N8DRX4</accession>
<proteinExistence type="predicted"/>
<dbReference type="GO" id="GO:0016791">
    <property type="term" value="F:phosphatase activity"/>
    <property type="evidence" value="ECO:0007669"/>
    <property type="project" value="TreeGrafter"/>
</dbReference>
<protein>
    <submittedName>
        <fullName evidence="2">PGAM</fullName>
    </submittedName>
</protein>
<reference evidence="2" key="1">
    <citation type="submission" date="2020-06" db="EMBL/GenBank/DDBJ databases">
        <authorList>
            <consortium name="Plant Systems Biology data submission"/>
        </authorList>
    </citation>
    <scope>NUCLEOTIDE SEQUENCE</scope>
    <source>
        <strain evidence="2">D6</strain>
    </source>
</reference>
<dbReference type="InterPro" id="IPR013078">
    <property type="entry name" value="His_Pase_superF_clade-1"/>
</dbReference>
<name>A0A9N8DRX4_9STRA</name>
<evidence type="ECO:0000313" key="3">
    <source>
        <dbReference type="Proteomes" id="UP001153069"/>
    </source>
</evidence>
<dbReference type="Gene3D" id="3.40.50.1240">
    <property type="entry name" value="Phosphoglycerate mutase-like"/>
    <property type="match status" value="1"/>
</dbReference>
<dbReference type="Proteomes" id="UP001153069">
    <property type="component" value="Unassembled WGS sequence"/>
</dbReference>
<dbReference type="Pfam" id="PF00300">
    <property type="entry name" value="His_Phos_1"/>
    <property type="match status" value="1"/>
</dbReference>
<sequence length="492" mass="55093">MSDRSLSSVRSLSSGRSLTKSPKIAPTKNSGAFVNSKETRYAWAMAKPRRSSSVSKQKGRPSRDHSPVRIVGTQKRDAFLTLQAKRDSLLPPTTRHEFALAATSSDDEGPPPPPPQMVDKTPSNKTVPTTRTTTTTTKAVPKETTPPKVVDNKTPPPKIRKRLVLMRHATSYMNEYIGANGITFGGPDFTDIFNDNDRKRYYQDSPLSPKGRQQAEIQSMMLDTPDSLRLLRQLELVVVSPLTRAIQTLELALLPHVPGHVPTVALPLAAERLYLVSDVGKPVSELEDQYGHVIDFQTGFDDTDTSTTNDPWWYTPSNNSTTANNNKSNNNKQQSPKQQLKQVQSQIMEEEEEWRPTGQGQRYYCAGEPLDAFEARMEQLVEWLEARPESTICLVGHYGVFEWLLRQPQEEPPEPIQFGNCEMRVVTLRDILDARRPPTPAAEQPEENEQQQQQEDEMSAVSDASFDTVETATETTFIHSTTTSLNTFLGTP</sequence>
<dbReference type="PANTHER" id="PTHR48100">
    <property type="entry name" value="BROAD-SPECIFICITY PHOSPHATASE YOR283W-RELATED"/>
    <property type="match status" value="1"/>
</dbReference>
<dbReference type="PANTHER" id="PTHR48100:SF57">
    <property type="entry name" value="PHOSPHOGLYCERATE MUTASE"/>
    <property type="match status" value="1"/>
</dbReference>
<dbReference type="EMBL" id="CAICTM010000311">
    <property type="protein sequence ID" value="CAB9507577.1"/>
    <property type="molecule type" value="Genomic_DNA"/>
</dbReference>
<dbReference type="AlphaFoldDB" id="A0A9N8DRX4"/>
<feature type="compositionally biased region" description="Low complexity" evidence="1">
    <location>
        <begin position="125"/>
        <end position="149"/>
    </location>
</feature>
<dbReference type="InterPro" id="IPR029033">
    <property type="entry name" value="His_PPase_superfam"/>
</dbReference>
<feature type="region of interest" description="Disordered" evidence="1">
    <location>
        <begin position="1"/>
        <end position="74"/>
    </location>
</feature>
<evidence type="ECO:0000256" key="1">
    <source>
        <dbReference type="SAM" id="MobiDB-lite"/>
    </source>
</evidence>
<dbReference type="CDD" id="cd07067">
    <property type="entry name" value="HP_PGM_like"/>
    <property type="match status" value="1"/>
</dbReference>
<dbReference type="SUPFAM" id="SSF53254">
    <property type="entry name" value="Phosphoglycerate mutase-like"/>
    <property type="match status" value="1"/>
</dbReference>
<feature type="region of interest" description="Disordered" evidence="1">
    <location>
        <begin position="102"/>
        <end position="156"/>
    </location>
</feature>
<feature type="compositionally biased region" description="Low complexity" evidence="1">
    <location>
        <begin position="317"/>
        <end position="346"/>
    </location>
</feature>
<feature type="region of interest" description="Disordered" evidence="1">
    <location>
        <begin position="307"/>
        <end position="361"/>
    </location>
</feature>
<comment type="caution">
    <text evidence="2">The sequence shown here is derived from an EMBL/GenBank/DDBJ whole genome shotgun (WGS) entry which is preliminary data.</text>
</comment>
<dbReference type="OrthoDB" id="496981at2759"/>